<organism evidence="6 7">
    <name type="scientific">Dufourea novaeangliae</name>
    <name type="common">Sweat bee</name>
    <dbReference type="NCBI Taxonomy" id="178035"/>
    <lineage>
        <taxon>Eukaryota</taxon>
        <taxon>Metazoa</taxon>
        <taxon>Ecdysozoa</taxon>
        <taxon>Arthropoda</taxon>
        <taxon>Hexapoda</taxon>
        <taxon>Insecta</taxon>
        <taxon>Pterygota</taxon>
        <taxon>Neoptera</taxon>
        <taxon>Endopterygota</taxon>
        <taxon>Hymenoptera</taxon>
        <taxon>Apocrita</taxon>
        <taxon>Aculeata</taxon>
        <taxon>Apoidea</taxon>
        <taxon>Anthophila</taxon>
        <taxon>Halictidae</taxon>
        <taxon>Rophitinae</taxon>
        <taxon>Dufourea</taxon>
    </lineage>
</organism>
<evidence type="ECO:0000313" key="6">
    <source>
        <dbReference type="EMBL" id="KZC10340.1"/>
    </source>
</evidence>
<dbReference type="GO" id="GO:0005886">
    <property type="term" value="C:plasma membrane"/>
    <property type="evidence" value="ECO:0007669"/>
    <property type="project" value="TreeGrafter"/>
</dbReference>
<dbReference type="AlphaFoldDB" id="A0A154PGP0"/>
<comment type="function">
    <text evidence="1">Suppresses cannabinoid receptor CNR1-mediated tonic inhibition of voltage-gated calcium channels.</text>
</comment>
<proteinExistence type="inferred from homology"/>
<gene>
    <name evidence="6" type="ORF">WN55_01456</name>
</gene>
<name>A0A154PGP0_DUFNO</name>
<dbReference type="EMBL" id="KQ434889">
    <property type="protein sequence ID" value="KZC10340.1"/>
    <property type="molecule type" value="Genomic_DNA"/>
</dbReference>
<accession>A0A154PGP0</accession>
<reference evidence="6 7" key="1">
    <citation type="submission" date="2015-07" db="EMBL/GenBank/DDBJ databases">
        <title>The genome of Dufourea novaeangliae.</title>
        <authorList>
            <person name="Pan H."/>
            <person name="Kapheim K."/>
        </authorList>
    </citation>
    <scope>NUCLEOTIDE SEQUENCE [LARGE SCALE GENOMIC DNA]</scope>
    <source>
        <strain evidence="6">0120121106</strain>
        <tissue evidence="6">Whole body</tissue>
    </source>
</reference>
<comment type="subunit">
    <text evidence="4">Interacts with the cannabinoid receptor CNR1 (via C-terminus). Does not interact with cannabinoid receptor CNR2.</text>
</comment>
<sequence>MGADGHFRVTLSLRREPAAGPVYCKMETSARFRQLKTVKLSCEATYRLDISFKPPQLLEWDEETRIRPIQGGESNLSHPESRDREEVPWTQARRFSDPETQVKRLLDLKTQAKGSLDPWIQTGGLSNLRSLTIGGKQVETIERARDGTACAYSAYHNTKDIPASARGHREELPIAMRVFGSGFLTTCLQIKYYRQDDQSHCEWGARLHCIELDCSSVEGRLVTVDRETYRKLGIES</sequence>
<evidence type="ECO:0000256" key="4">
    <source>
        <dbReference type="ARBA" id="ARBA00026030"/>
    </source>
</evidence>
<evidence type="ECO:0000256" key="1">
    <source>
        <dbReference type="ARBA" id="ARBA00003884"/>
    </source>
</evidence>
<dbReference type="Pfam" id="PF15043">
    <property type="entry name" value="CNRIP1"/>
    <property type="match status" value="2"/>
</dbReference>
<comment type="similarity">
    <text evidence="2">Belongs to the CNRIP family.</text>
</comment>
<dbReference type="PANTHER" id="PTHR31952">
    <property type="entry name" value="CB1 CANNABINOID RECEPTOR-INTERACTING PROTEIN 1"/>
    <property type="match status" value="1"/>
</dbReference>
<evidence type="ECO:0000256" key="3">
    <source>
        <dbReference type="ARBA" id="ARBA00015651"/>
    </source>
</evidence>
<feature type="region of interest" description="Disordered" evidence="5">
    <location>
        <begin position="69"/>
        <end position="94"/>
    </location>
</feature>
<dbReference type="PANTHER" id="PTHR31952:SF1">
    <property type="entry name" value="CB1 CANNABINOID RECEPTOR-INTERACTING PROTEIN 1"/>
    <property type="match status" value="1"/>
</dbReference>
<dbReference type="Proteomes" id="UP000076502">
    <property type="component" value="Unassembled WGS sequence"/>
</dbReference>
<protein>
    <recommendedName>
        <fullName evidence="3">CB1 cannabinoid receptor-interacting protein 1</fullName>
    </recommendedName>
</protein>
<evidence type="ECO:0000313" key="7">
    <source>
        <dbReference type="Proteomes" id="UP000076502"/>
    </source>
</evidence>
<dbReference type="STRING" id="178035.A0A154PGP0"/>
<keyword evidence="7" id="KW-1185">Reference proteome</keyword>
<dbReference type="GO" id="GO:0031718">
    <property type="term" value="F:type 1 cannabinoid receptor binding"/>
    <property type="evidence" value="ECO:0007669"/>
    <property type="project" value="TreeGrafter"/>
</dbReference>
<dbReference type="OrthoDB" id="5920443at2759"/>
<evidence type="ECO:0000256" key="2">
    <source>
        <dbReference type="ARBA" id="ARBA00007288"/>
    </source>
</evidence>
<evidence type="ECO:0000256" key="5">
    <source>
        <dbReference type="SAM" id="MobiDB-lite"/>
    </source>
</evidence>
<keyword evidence="6" id="KW-0675">Receptor</keyword>
<dbReference type="InterPro" id="IPR029204">
    <property type="entry name" value="CNRIP1"/>
</dbReference>